<name>A0A7J0BUP9_9BACT</name>
<dbReference type="InterPro" id="IPR007487">
    <property type="entry name" value="ABC_transpt-TYRBP-like"/>
</dbReference>
<dbReference type="PANTHER" id="PTHR35271:SF1">
    <property type="entry name" value="ABC TRANSPORTER, SUBSTRATE-BINDING LIPOPROTEIN"/>
    <property type="match status" value="1"/>
</dbReference>
<organism evidence="1 2">
    <name type="scientific">Desulfovibrio psychrotolerans</name>
    <dbReference type="NCBI Taxonomy" id="415242"/>
    <lineage>
        <taxon>Bacteria</taxon>
        <taxon>Pseudomonadati</taxon>
        <taxon>Thermodesulfobacteriota</taxon>
        <taxon>Desulfovibrionia</taxon>
        <taxon>Desulfovibrionales</taxon>
        <taxon>Desulfovibrionaceae</taxon>
        <taxon>Desulfovibrio</taxon>
    </lineage>
</organism>
<gene>
    <name evidence="1" type="ORF">DSM19430T_14180</name>
</gene>
<reference evidence="1 2" key="1">
    <citation type="submission" date="2020-05" db="EMBL/GenBank/DDBJ databases">
        <title>Draft genome sequence of Desulfovibrio psychrotolerans JS1T.</title>
        <authorList>
            <person name="Ueno A."/>
            <person name="Tamazawa S."/>
            <person name="Tamamura S."/>
            <person name="Murakami T."/>
            <person name="Kiyama T."/>
            <person name="Inomata H."/>
            <person name="Amano Y."/>
            <person name="Miyakawa K."/>
            <person name="Tamaki H."/>
            <person name="Naganuma T."/>
            <person name="Kaneko K."/>
        </authorList>
    </citation>
    <scope>NUCLEOTIDE SEQUENCE [LARGE SCALE GENOMIC DNA]</scope>
    <source>
        <strain evidence="1 2">JS1</strain>
    </source>
</reference>
<evidence type="ECO:0000313" key="1">
    <source>
        <dbReference type="EMBL" id="GFM36734.1"/>
    </source>
</evidence>
<evidence type="ECO:0008006" key="3">
    <source>
        <dbReference type="Google" id="ProtNLM"/>
    </source>
</evidence>
<dbReference type="AlphaFoldDB" id="A0A7J0BUP9"/>
<dbReference type="Proteomes" id="UP000503820">
    <property type="component" value="Unassembled WGS sequence"/>
</dbReference>
<keyword evidence="2" id="KW-1185">Reference proteome</keyword>
<proteinExistence type="predicted"/>
<comment type="caution">
    <text evidence="1">The sequence shown here is derived from an EMBL/GenBank/DDBJ whole genome shotgun (WGS) entry which is preliminary data.</text>
</comment>
<accession>A0A7J0BUP9</accession>
<protein>
    <recommendedName>
        <fullName evidence="3">Sugar ABC transporter</fullName>
    </recommendedName>
</protein>
<dbReference type="Gene3D" id="3.40.50.2300">
    <property type="match status" value="2"/>
</dbReference>
<dbReference type="PANTHER" id="PTHR35271">
    <property type="entry name" value="ABC TRANSPORTER, SUBSTRATE-BINDING LIPOPROTEIN-RELATED"/>
    <property type="match status" value="1"/>
</dbReference>
<dbReference type="EMBL" id="BLVP01000007">
    <property type="protein sequence ID" value="GFM36734.1"/>
    <property type="molecule type" value="Genomic_DNA"/>
</dbReference>
<evidence type="ECO:0000313" key="2">
    <source>
        <dbReference type="Proteomes" id="UP000503820"/>
    </source>
</evidence>
<sequence>MGGQGEPDGANRSIVLVIESYHAEFQWDKSYLAGIRAGLGDGVDLHSFQMDTKRLPRERFLEQAEAALAFYHELKPDLVIIGDDNAAAMLGSRLVNEGVPVVYLGVTGNPRGYGLYGAPNVLGVLERPLVKRSVLLLSELHPGLRKVLALFDASPTAAAVLVELLDGEEHFYVENAECRMHLVASYHEWQEMVLHSAENGYDAILLGTYFTLHEQDGDVVADEAVMSWMHAHSPVPYFALWDFSIGAGKAAGGFVMRGEEQGRAAAVLARVLLEGNQGGAVPQTTQPVLVFSKREMARWGIVPDPKTRERMLWVE</sequence>